<feature type="compositionally biased region" description="Basic and acidic residues" evidence="1">
    <location>
        <begin position="86"/>
        <end position="102"/>
    </location>
</feature>
<keyword evidence="2" id="KW-0472">Membrane</keyword>
<evidence type="ECO:0000256" key="2">
    <source>
        <dbReference type="SAM" id="Phobius"/>
    </source>
</evidence>
<dbReference type="AlphaFoldDB" id="A0AAE2CHQ0"/>
<proteinExistence type="predicted"/>
<evidence type="ECO:0000313" key="3">
    <source>
        <dbReference type="EMBL" id="KAK4422646.1"/>
    </source>
</evidence>
<evidence type="ECO:0000313" key="4">
    <source>
        <dbReference type="Proteomes" id="UP001293254"/>
    </source>
</evidence>
<evidence type="ECO:0000256" key="1">
    <source>
        <dbReference type="SAM" id="MobiDB-lite"/>
    </source>
</evidence>
<organism evidence="3 4">
    <name type="scientific">Sesamum alatum</name>
    <dbReference type="NCBI Taxonomy" id="300844"/>
    <lineage>
        <taxon>Eukaryota</taxon>
        <taxon>Viridiplantae</taxon>
        <taxon>Streptophyta</taxon>
        <taxon>Embryophyta</taxon>
        <taxon>Tracheophyta</taxon>
        <taxon>Spermatophyta</taxon>
        <taxon>Magnoliopsida</taxon>
        <taxon>eudicotyledons</taxon>
        <taxon>Gunneridae</taxon>
        <taxon>Pentapetalae</taxon>
        <taxon>asterids</taxon>
        <taxon>lamiids</taxon>
        <taxon>Lamiales</taxon>
        <taxon>Pedaliaceae</taxon>
        <taxon>Sesamum</taxon>
    </lineage>
</organism>
<sequence length="119" mass="13392">MLIQLPVPVTASISVITQFQQPQPLHLSSSSTRIMRLNSSPIPFLLIIMLIILSIGRLSTCRVITDNPTTSDSHSPPLSWYFPQPADHDHHPKESRNDEELNYRVSHRKTPAGPNPLHN</sequence>
<dbReference type="InterPro" id="IPR055317">
    <property type="entry name" value="CLE14-like"/>
</dbReference>
<keyword evidence="4" id="KW-1185">Reference proteome</keyword>
<dbReference type="PANTHER" id="PTHR35472">
    <property type="match status" value="1"/>
</dbReference>
<name>A0AAE2CHQ0_9LAMI</name>
<feature type="compositionally biased region" description="Polar residues" evidence="1">
    <location>
        <begin position="66"/>
        <end position="76"/>
    </location>
</feature>
<protein>
    <submittedName>
        <fullName evidence="3">Uncharacterized protein</fullName>
    </submittedName>
</protein>
<keyword evidence="2" id="KW-1133">Transmembrane helix</keyword>
<dbReference type="PANTHER" id="PTHR35472:SF4">
    <property type="entry name" value="DUF19 DOMAIN-CONTAINING PROTEIN"/>
    <property type="match status" value="1"/>
</dbReference>
<dbReference type="EMBL" id="JACGWO010000007">
    <property type="protein sequence ID" value="KAK4422646.1"/>
    <property type="molecule type" value="Genomic_DNA"/>
</dbReference>
<accession>A0AAE2CHQ0</accession>
<reference evidence="3" key="1">
    <citation type="submission" date="2020-06" db="EMBL/GenBank/DDBJ databases">
        <authorList>
            <person name="Li T."/>
            <person name="Hu X."/>
            <person name="Zhang T."/>
            <person name="Song X."/>
            <person name="Zhang H."/>
            <person name="Dai N."/>
            <person name="Sheng W."/>
            <person name="Hou X."/>
            <person name="Wei L."/>
        </authorList>
    </citation>
    <scope>NUCLEOTIDE SEQUENCE</scope>
    <source>
        <strain evidence="3">3651</strain>
        <tissue evidence="3">Leaf</tissue>
    </source>
</reference>
<comment type="caution">
    <text evidence="3">The sequence shown here is derived from an EMBL/GenBank/DDBJ whole genome shotgun (WGS) entry which is preliminary data.</text>
</comment>
<gene>
    <name evidence="3" type="ORF">Salat_1847100</name>
</gene>
<reference evidence="3" key="2">
    <citation type="journal article" date="2024" name="Plant">
        <title>Genomic evolution and insights into agronomic trait innovations of Sesamum species.</title>
        <authorList>
            <person name="Miao H."/>
            <person name="Wang L."/>
            <person name="Qu L."/>
            <person name="Liu H."/>
            <person name="Sun Y."/>
            <person name="Le M."/>
            <person name="Wang Q."/>
            <person name="Wei S."/>
            <person name="Zheng Y."/>
            <person name="Lin W."/>
            <person name="Duan Y."/>
            <person name="Cao H."/>
            <person name="Xiong S."/>
            <person name="Wang X."/>
            <person name="Wei L."/>
            <person name="Li C."/>
            <person name="Ma Q."/>
            <person name="Ju M."/>
            <person name="Zhao R."/>
            <person name="Li G."/>
            <person name="Mu C."/>
            <person name="Tian Q."/>
            <person name="Mei H."/>
            <person name="Zhang T."/>
            <person name="Gao T."/>
            <person name="Zhang H."/>
        </authorList>
    </citation>
    <scope>NUCLEOTIDE SEQUENCE</scope>
    <source>
        <strain evidence="3">3651</strain>
    </source>
</reference>
<keyword evidence="2" id="KW-0812">Transmembrane</keyword>
<feature type="transmembrane region" description="Helical" evidence="2">
    <location>
        <begin position="42"/>
        <end position="60"/>
    </location>
</feature>
<dbReference type="Proteomes" id="UP001293254">
    <property type="component" value="Unassembled WGS sequence"/>
</dbReference>
<feature type="region of interest" description="Disordered" evidence="1">
    <location>
        <begin position="66"/>
        <end position="119"/>
    </location>
</feature>